<feature type="compositionally biased region" description="Gly residues" evidence="1">
    <location>
        <begin position="372"/>
        <end position="391"/>
    </location>
</feature>
<feature type="region of interest" description="Disordered" evidence="1">
    <location>
        <begin position="178"/>
        <end position="246"/>
    </location>
</feature>
<name>A0A836B358_CHLIN</name>
<evidence type="ECO:0000256" key="1">
    <source>
        <dbReference type="SAM" id="MobiDB-lite"/>
    </source>
</evidence>
<dbReference type="Gene3D" id="1.20.1280.50">
    <property type="match status" value="1"/>
</dbReference>
<protein>
    <recommendedName>
        <fullName evidence="2">F-box domain-containing protein</fullName>
    </recommendedName>
</protein>
<feature type="compositionally biased region" description="Gly residues" evidence="1">
    <location>
        <begin position="277"/>
        <end position="291"/>
    </location>
</feature>
<evidence type="ECO:0000259" key="2">
    <source>
        <dbReference type="Pfam" id="PF12937"/>
    </source>
</evidence>
<feature type="region of interest" description="Disordered" evidence="1">
    <location>
        <begin position="84"/>
        <end position="104"/>
    </location>
</feature>
<reference evidence="3" key="1">
    <citation type="journal article" date="2020" name="bioRxiv">
        <title>Comparative genomics of Chlamydomonas.</title>
        <authorList>
            <person name="Craig R.J."/>
            <person name="Hasan A.R."/>
            <person name="Ness R.W."/>
            <person name="Keightley P.D."/>
        </authorList>
    </citation>
    <scope>NUCLEOTIDE SEQUENCE</scope>
    <source>
        <strain evidence="3">SAG 7.73</strain>
    </source>
</reference>
<feature type="region of interest" description="Disordered" evidence="1">
    <location>
        <begin position="371"/>
        <end position="391"/>
    </location>
</feature>
<dbReference type="Proteomes" id="UP000650467">
    <property type="component" value="Unassembled WGS sequence"/>
</dbReference>
<feature type="domain" description="F-box" evidence="2">
    <location>
        <begin position="12"/>
        <end position="54"/>
    </location>
</feature>
<proteinExistence type="predicted"/>
<dbReference type="InterPro" id="IPR036047">
    <property type="entry name" value="F-box-like_dom_sf"/>
</dbReference>
<sequence>MPGLRVRISGDAIPAEVLLLVLSELRDTADCVRAALVCRHWMSVVGLSNELWFEMQSRDWGLGGGAGAGSGGCPSSVQGAAGVGRGGGGGGGGKGGGGAAPNGTWHRAPYAGRPLLLPPPGAGHVRSLMLQYKTTCTLTQVAVRFMVLRKGFEYIVEAAASLWLAAQQAAAATAVAEGGAAQQHQQQPSGPDGGGGGGIGGESSSDTPAQQAGEMEPASGTRSDGGGGGGGGSGGGGGGGGSKRRRITHVDGRFNAVKVQQMAGKLFAGSSSSSSCGPGGGGSSSAGGSGGSSGATANWLLLYEGVAALMTSRCDEVRDELATEAALQAARAAAAEASGAAATRAAGAAAAAAAATATAAGVCAAAQAAPGGSCGNGDRGAAGSRAGRGGGSGVSFRGEVVYGGSSYADQFAELLRRGDTRAALALGAQERAAAAAARRRQAAGGAGGGGVGGCAKTEAMEVAAGAAAAEVEAEAEEEEEAGELEEPEMREVIESAGDDATATAPPPPIVAEGLLLWRLLLRCWGVYRRWLEVLVVWLGPLGARVEAERQLAGAAAAHGEAPLAPPHLTNKGLMAFRSQVLLAYPIRRPLQAAALWLAARAALGDEGPMAMSVAAAPGPPAAATAALGGCGPGSRAEAGPLGAANAAAGAGGAGGSGGGGLLTAAERWGGPYSGYWLSEEHFKLLTSIRKVLTELASVPDDTTQPAHLHTGAKMRRCFGDLLGPTGGAGGRGWGRGGRSRLLLGGGGAVPGTALPGWGGVRGPGSRPVE</sequence>
<dbReference type="OrthoDB" id="549923at2759"/>
<feature type="compositionally biased region" description="Gly residues" evidence="1">
    <location>
        <begin position="191"/>
        <end position="201"/>
    </location>
</feature>
<feature type="compositionally biased region" description="Gly residues" evidence="1">
    <location>
        <begin position="223"/>
        <end position="241"/>
    </location>
</feature>
<comment type="caution">
    <text evidence="3">The sequence shown here is derived from an EMBL/GenBank/DDBJ whole genome shotgun (WGS) entry which is preliminary data.</text>
</comment>
<feature type="compositionally biased region" description="Low complexity" evidence="1">
    <location>
        <begin position="178"/>
        <end position="190"/>
    </location>
</feature>
<feature type="region of interest" description="Disordered" evidence="1">
    <location>
        <begin position="465"/>
        <end position="488"/>
    </location>
</feature>
<feature type="region of interest" description="Disordered" evidence="1">
    <location>
        <begin position="268"/>
        <end position="291"/>
    </location>
</feature>
<dbReference type="InterPro" id="IPR001810">
    <property type="entry name" value="F-box_dom"/>
</dbReference>
<dbReference type="AlphaFoldDB" id="A0A836B358"/>
<dbReference type="Pfam" id="PF12937">
    <property type="entry name" value="F-box-like"/>
    <property type="match status" value="1"/>
</dbReference>
<accession>A0A836B358</accession>
<feature type="compositionally biased region" description="Gly residues" evidence="1">
    <location>
        <begin position="84"/>
        <end position="100"/>
    </location>
</feature>
<feature type="compositionally biased region" description="Acidic residues" evidence="1">
    <location>
        <begin position="471"/>
        <end position="486"/>
    </location>
</feature>
<organism evidence="3 4">
    <name type="scientific">Chlamydomonas incerta</name>
    <dbReference type="NCBI Taxonomy" id="51695"/>
    <lineage>
        <taxon>Eukaryota</taxon>
        <taxon>Viridiplantae</taxon>
        <taxon>Chlorophyta</taxon>
        <taxon>core chlorophytes</taxon>
        <taxon>Chlorophyceae</taxon>
        <taxon>CS clade</taxon>
        <taxon>Chlamydomonadales</taxon>
        <taxon>Chlamydomonadaceae</taxon>
        <taxon>Chlamydomonas</taxon>
    </lineage>
</organism>
<evidence type="ECO:0000313" key="3">
    <source>
        <dbReference type="EMBL" id="KAG2446330.1"/>
    </source>
</evidence>
<gene>
    <name evidence="3" type="ORF">HXX76_000918</name>
</gene>
<evidence type="ECO:0000313" key="4">
    <source>
        <dbReference type="Proteomes" id="UP000650467"/>
    </source>
</evidence>
<keyword evidence="4" id="KW-1185">Reference proteome</keyword>
<dbReference type="EMBL" id="JAEHOC010000001">
    <property type="protein sequence ID" value="KAG2446330.1"/>
    <property type="molecule type" value="Genomic_DNA"/>
</dbReference>
<dbReference type="SUPFAM" id="SSF81383">
    <property type="entry name" value="F-box domain"/>
    <property type="match status" value="1"/>
</dbReference>